<proteinExistence type="predicted"/>
<gene>
    <name evidence="1" type="ORF">C7C56_009040</name>
</gene>
<dbReference type="Proteomes" id="UP000241421">
    <property type="component" value="Unassembled WGS sequence"/>
</dbReference>
<evidence type="ECO:0000313" key="2">
    <source>
        <dbReference type="Proteomes" id="UP000241421"/>
    </source>
</evidence>
<reference evidence="1 2" key="1">
    <citation type="submission" date="2018-04" db="EMBL/GenBank/DDBJ databases">
        <title>Massilia violaceinigra sp. nov., a novel purple-pigmented bacterium isolated from Tianshan glacier, Xinjiang, China.</title>
        <authorList>
            <person name="Wang H."/>
        </authorList>
    </citation>
    <scope>NUCLEOTIDE SEQUENCE [LARGE SCALE GENOMIC DNA]</scope>
    <source>
        <strain evidence="1 2">B448-2</strain>
    </source>
</reference>
<evidence type="ECO:0000313" key="1">
    <source>
        <dbReference type="EMBL" id="PWF49021.1"/>
    </source>
</evidence>
<accession>A0A2U2HND2</accession>
<keyword evidence="2" id="KW-1185">Reference proteome</keyword>
<protein>
    <submittedName>
        <fullName evidence="1">Uncharacterized protein</fullName>
    </submittedName>
</protein>
<name>A0A2U2HND2_9BURK</name>
<dbReference type="RefSeq" id="WP_106757108.1">
    <property type="nucleotide sequence ID" value="NZ_PXWF02000121.1"/>
</dbReference>
<dbReference type="EMBL" id="PXWF02000121">
    <property type="protein sequence ID" value="PWF49021.1"/>
    <property type="molecule type" value="Genomic_DNA"/>
</dbReference>
<dbReference type="AlphaFoldDB" id="A0A2U2HND2"/>
<comment type="caution">
    <text evidence="1">The sequence shown here is derived from an EMBL/GenBank/DDBJ whole genome shotgun (WGS) entry which is preliminary data.</text>
</comment>
<sequence length="121" mass="14106">MRIFTDAEIASLNLLASDAQSRPYFDAMRWALRWHDETPQEARGESYQRLLDLVVARSFIHQGRAREHWFALTPTSYYADIWDEALARAPAWPGFKRLALTNEERAYLHLESTRTLTAHIS</sequence>
<organism evidence="1 2">
    <name type="scientific">Massilia glaciei</name>
    <dbReference type="NCBI Taxonomy" id="1524097"/>
    <lineage>
        <taxon>Bacteria</taxon>
        <taxon>Pseudomonadati</taxon>
        <taxon>Pseudomonadota</taxon>
        <taxon>Betaproteobacteria</taxon>
        <taxon>Burkholderiales</taxon>
        <taxon>Oxalobacteraceae</taxon>
        <taxon>Telluria group</taxon>
        <taxon>Massilia</taxon>
    </lineage>
</organism>
<dbReference type="OrthoDB" id="9633006at2"/>